<evidence type="ECO:0000256" key="5">
    <source>
        <dbReference type="ARBA" id="ARBA00022989"/>
    </source>
</evidence>
<evidence type="ECO:0000313" key="9">
    <source>
        <dbReference type="EMBL" id="CDL92354.1"/>
    </source>
</evidence>
<keyword evidence="6 7" id="KW-0472">Membrane</keyword>
<feature type="transmembrane region" description="Helical" evidence="7">
    <location>
        <begin position="254"/>
        <end position="270"/>
    </location>
</feature>
<dbReference type="InterPro" id="IPR050638">
    <property type="entry name" value="AA-Vitamin_Transporters"/>
</dbReference>
<protein>
    <submittedName>
        <fullName evidence="9">Integral membrane protein</fullName>
    </submittedName>
</protein>
<feature type="domain" description="EamA" evidence="8">
    <location>
        <begin position="137"/>
        <end position="270"/>
    </location>
</feature>
<feature type="transmembrane region" description="Helical" evidence="7">
    <location>
        <begin position="53"/>
        <end position="72"/>
    </location>
</feature>
<accession>W6N9Y2</accession>
<feature type="transmembrane region" description="Helical" evidence="7">
    <location>
        <begin position="198"/>
        <end position="219"/>
    </location>
</feature>
<organism evidence="9 10">
    <name type="scientific">Clostridium tyrobutyricum DIVETGP</name>
    <dbReference type="NCBI Taxonomy" id="1408889"/>
    <lineage>
        <taxon>Bacteria</taxon>
        <taxon>Bacillati</taxon>
        <taxon>Bacillota</taxon>
        <taxon>Clostridia</taxon>
        <taxon>Eubacteriales</taxon>
        <taxon>Clostridiaceae</taxon>
        <taxon>Clostridium</taxon>
    </lineage>
</organism>
<keyword evidence="10" id="KW-1185">Reference proteome</keyword>
<keyword evidence="3" id="KW-1003">Cell membrane</keyword>
<evidence type="ECO:0000256" key="4">
    <source>
        <dbReference type="ARBA" id="ARBA00022692"/>
    </source>
</evidence>
<dbReference type="Proteomes" id="UP000019482">
    <property type="component" value="Unassembled WGS sequence"/>
</dbReference>
<evidence type="ECO:0000256" key="7">
    <source>
        <dbReference type="SAM" id="Phobius"/>
    </source>
</evidence>
<comment type="caution">
    <text evidence="9">The sequence shown here is derived from an EMBL/GenBank/DDBJ whole genome shotgun (WGS) entry which is preliminary data.</text>
</comment>
<keyword evidence="5 7" id="KW-1133">Transmembrane helix</keyword>
<gene>
    <name evidence="9" type="ORF">CTDIVETGP_2424</name>
</gene>
<dbReference type="Pfam" id="PF00892">
    <property type="entry name" value="EamA"/>
    <property type="match status" value="2"/>
</dbReference>
<evidence type="ECO:0000256" key="3">
    <source>
        <dbReference type="ARBA" id="ARBA00022475"/>
    </source>
</evidence>
<evidence type="ECO:0000256" key="6">
    <source>
        <dbReference type="ARBA" id="ARBA00023136"/>
    </source>
</evidence>
<comment type="subcellular location">
    <subcellularLocation>
        <location evidence="1">Cell membrane</location>
        <topology evidence="1">Multi-pass membrane protein</topology>
    </subcellularLocation>
</comment>
<dbReference type="PANTHER" id="PTHR32322:SF18">
    <property type="entry name" value="S-ADENOSYLMETHIONINE_S-ADENOSYLHOMOCYSTEINE TRANSPORTER"/>
    <property type="match status" value="1"/>
</dbReference>
<evidence type="ECO:0000313" key="10">
    <source>
        <dbReference type="Proteomes" id="UP000019482"/>
    </source>
</evidence>
<sequence length="277" mass="31247">MFGSAGIFVKLSYNIGLDSINILVAQYIIAVIIMFLFIFISDRKKLLLNRTQIFHLAVLGICGNTFMTLFYYEAFKYLSVAMVTMLLFTYPIMVFIYSVLRKNEKVTLRKFIAILISFAGCIMGLNIFGENLNYSIRGVIFGLLSAVFYAFMNLYSEKKFKDVDSMSINAYSTLFSLIVLLIYRSPHFLSGGNLNIHSTLYILMLAVFSEIIPLTLLYSSIKYIGAVKTSIIGNLEIPASIVFSTLLLGENINIVQIVGAVFIVYAIYIIRGRTYAH</sequence>
<feature type="transmembrane region" description="Helical" evidence="7">
    <location>
        <begin position="168"/>
        <end position="186"/>
    </location>
</feature>
<evidence type="ECO:0000256" key="2">
    <source>
        <dbReference type="ARBA" id="ARBA00007362"/>
    </source>
</evidence>
<dbReference type="InterPro" id="IPR037185">
    <property type="entry name" value="EmrE-like"/>
</dbReference>
<feature type="transmembrane region" description="Helical" evidence="7">
    <location>
        <begin position="134"/>
        <end position="156"/>
    </location>
</feature>
<dbReference type="AlphaFoldDB" id="W6N9Y2"/>
<dbReference type="EMBL" id="CBXI010000040">
    <property type="protein sequence ID" value="CDL92354.1"/>
    <property type="molecule type" value="Genomic_DNA"/>
</dbReference>
<dbReference type="InterPro" id="IPR000620">
    <property type="entry name" value="EamA_dom"/>
</dbReference>
<evidence type="ECO:0000259" key="8">
    <source>
        <dbReference type="Pfam" id="PF00892"/>
    </source>
</evidence>
<feature type="transmembrane region" description="Helical" evidence="7">
    <location>
        <begin position="78"/>
        <end position="99"/>
    </location>
</feature>
<name>W6N9Y2_CLOTY</name>
<comment type="similarity">
    <text evidence="2">Belongs to the EamA transporter family.</text>
</comment>
<feature type="domain" description="EamA" evidence="8">
    <location>
        <begin position="1"/>
        <end position="123"/>
    </location>
</feature>
<reference evidence="9 10" key="1">
    <citation type="journal article" date="2015" name="Genome Announc.">
        <title>Draft Genome Sequence of Clostridium tyrobutyricum Strain DIVETGP, Isolated from Cow's Milk for Grana Padano Production.</title>
        <authorList>
            <person name="Soggiu A."/>
            <person name="Piras C."/>
            <person name="Gaiarsa S."/>
            <person name="Sassera D."/>
            <person name="Roncada P."/>
            <person name="Bendixen E."/>
            <person name="Brasca M."/>
            <person name="Bonizzi L."/>
        </authorList>
    </citation>
    <scope>NUCLEOTIDE SEQUENCE [LARGE SCALE GENOMIC DNA]</scope>
    <source>
        <strain evidence="9 10">DIVETGP</strain>
    </source>
</reference>
<feature type="transmembrane region" description="Helical" evidence="7">
    <location>
        <begin position="111"/>
        <end position="128"/>
    </location>
</feature>
<dbReference type="GO" id="GO:0005886">
    <property type="term" value="C:plasma membrane"/>
    <property type="evidence" value="ECO:0007669"/>
    <property type="project" value="UniProtKB-SubCell"/>
</dbReference>
<feature type="transmembrane region" description="Helical" evidence="7">
    <location>
        <begin position="20"/>
        <end position="41"/>
    </location>
</feature>
<evidence type="ECO:0000256" key="1">
    <source>
        <dbReference type="ARBA" id="ARBA00004651"/>
    </source>
</evidence>
<dbReference type="SUPFAM" id="SSF103481">
    <property type="entry name" value="Multidrug resistance efflux transporter EmrE"/>
    <property type="match status" value="2"/>
</dbReference>
<dbReference type="PANTHER" id="PTHR32322">
    <property type="entry name" value="INNER MEMBRANE TRANSPORTER"/>
    <property type="match status" value="1"/>
</dbReference>
<feature type="transmembrane region" description="Helical" evidence="7">
    <location>
        <begin position="231"/>
        <end position="248"/>
    </location>
</feature>
<keyword evidence="4 7" id="KW-0812">Transmembrane</keyword>
<proteinExistence type="inferred from homology"/>